<dbReference type="GO" id="GO:0046854">
    <property type="term" value="P:phosphatidylinositol phosphate biosynthetic process"/>
    <property type="evidence" value="ECO:0007669"/>
    <property type="project" value="InterPro"/>
</dbReference>
<feature type="binding site" evidence="5">
    <location>
        <position position="207"/>
    </location>
    <ligand>
        <name>Mg(2+)</name>
        <dbReference type="ChEBI" id="CHEBI:18420"/>
        <label>1</label>
        <note>catalytic</note>
    </ligand>
</feature>
<comment type="similarity">
    <text evidence="1">Belongs to the inositol monophosphatase superfamily.</text>
</comment>
<dbReference type="EMBL" id="LPXO01000009">
    <property type="protein sequence ID" value="KUF09994.1"/>
    <property type="molecule type" value="Genomic_DNA"/>
</dbReference>
<name>A0A0W7WHA6_9RHOB</name>
<dbReference type="OrthoDB" id="9785695at2"/>
<protein>
    <recommendedName>
        <fullName evidence="8">Inositol-1-monophosphatase</fullName>
    </recommendedName>
</protein>
<dbReference type="PANTHER" id="PTHR20854">
    <property type="entry name" value="INOSITOL MONOPHOSPHATASE"/>
    <property type="match status" value="1"/>
</dbReference>
<keyword evidence="4 5" id="KW-0460">Magnesium</keyword>
<keyword evidence="7" id="KW-1185">Reference proteome</keyword>
<dbReference type="Gene3D" id="3.30.540.10">
    <property type="entry name" value="Fructose-1,6-Bisphosphatase, subunit A, domain 1"/>
    <property type="match status" value="1"/>
</dbReference>
<evidence type="ECO:0000256" key="3">
    <source>
        <dbReference type="ARBA" id="ARBA00022801"/>
    </source>
</evidence>
<feature type="binding site" evidence="5">
    <location>
        <position position="86"/>
    </location>
    <ligand>
        <name>Mg(2+)</name>
        <dbReference type="ChEBI" id="CHEBI:18420"/>
        <label>1</label>
        <note>catalytic</note>
    </ligand>
</feature>
<dbReference type="PROSITE" id="PS00630">
    <property type="entry name" value="IMP_2"/>
    <property type="match status" value="1"/>
</dbReference>
<evidence type="ECO:0000313" key="7">
    <source>
        <dbReference type="Proteomes" id="UP000054396"/>
    </source>
</evidence>
<dbReference type="PROSITE" id="PS00629">
    <property type="entry name" value="IMP_1"/>
    <property type="match status" value="1"/>
</dbReference>
<accession>A0A0W7WHA6</accession>
<dbReference type="AlphaFoldDB" id="A0A0W7WHA6"/>
<dbReference type="SUPFAM" id="SSF56655">
    <property type="entry name" value="Carbohydrate phosphatase"/>
    <property type="match status" value="1"/>
</dbReference>
<comment type="cofactor">
    <cofactor evidence="5">
        <name>Mg(2+)</name>
        <dbReference type="ChEBI" id="CHEBI:18420"/>
    </cofactor>
</comment>
<dbReference type="GO" id="GO:0008934">
    <property type="term" value="F:inositol monophosphate 1-phosphatase activity"/>
    <property type="evidence" value="ECO:0007669"/>
    <property type="project" value="TreeGrafter"/>
</dbReference>
<dbReference type="Pfam" id="PF00459">
    <property type="entry name" value="Inositol_P"/>
    <property type="match status" value="1"/>
</dbReference>
<dbReference type="GO" id="GO:0007165">
    <property type="term" value="P:signal transduction"/>
    <property type="evidence" value="ECO:0007669"/>
    <property type="project" value="TreeGrafter"/>
</dbReference>
<dbReference type="GO" id="GO:0046872">
    <property type="term" value="F:metal ion binding"/>
    <property type="evidence" value="ECO:0007669"/>
    <property type="project" value="UniProtKB-KW"/>
</dbReference>
<organism evidence="6 7">
    <name type="scientific">Pseudoponticoccus marisrubri</name>
    <dbReference type="NCBI Taxonomy" id="1685382"/>
    <lineage>
        <taxon>Bacteria</taxon>
        <taxon>Pseudomonadati</taxon>
        <taxon>Pseudomonadota</taxon>
        <taxon>Alphaproteobacteria</taxon>
        <taxon>Rhodobacterales</taxon>
        <taxon>Roseobacteraceae</taxon>
        <taxon>Pseudoponticoccus</taxon>
    </lineage>
</organism>
<evidence type="ECO:0000313" key="6">
    <source>
        <dbReference type="EMBL" id="KUF09994.1"/>
    </source>
</evidence>
<dbReference type="RefSeq" id="WP_058862970.1">
    <property type="nucleotide sequence ID" value="NZ_LPXO01000009.1"/>
</dbReference>
<gene>
    <name evidence="6" type="ORF">AVJ23_14715</name>
</gene>
<feature type="binding site" evidence="5">
    <location>
        <position position="83"/>
    </location>
    <ligand>
        <name>Mg(2+)</name>
        <dbReference type="ChEBI" id="CHEBI:18420"/>
        <label>1</label>
        <note>catalytic</note>
    </ligand>
</feature>
<feature type="binding site" evidence="5">
    <location>
        <position position="85"/>
    </location>
    <ligand>
        <name>Mg(2+)</name>
        <dbReference type="ChEBI" id="CHEBI:18420"/>
        <label>1</label>
        <note>catalytic</note>
    </ligand>
</feature>
<dbReference type="PRINTS" id="PR00377">
    <property type="entry name" value="IMPHPHTASES"/>
</dbReference>
<dbReference type="InterPro" id="IPR020550">
    <property type="entry name" value="Inositol_monophosphatase_CS"/>
</dbReference>
<evidence type="ECO:0008006" key="8">
    <source>
        <dbReference type="Google" id="ProtNLM"/>
    </source>
</evidence>
<dbReference type="PANTHER" id="PTHR20854:SF4">
    <property type="entry name" value="INOSITOL-1-MONOPHOSPHATASE-RELATED"/>
    <property type="match status" value="1"/>
</dbReference>
<reference evidence="6 7" key="1">
    <citation type="submission" date="2015-12" db="EMBL/GenBank/DDBJ databases">
        <authorList>
            <person name="Shamseldin A."/>
            <person name="Moawad H."/>
            <person name="Abd El-Rahim W.M."/>
            <person name="Sadowsky M.J."/>
        </authorList>
    </citation>
    <scope>NUCLEOTIDE SEQUENCE [LARGE SCALE GENOMIC DNA]</scope>
    <source>
        <strain evidence="6 7">SJ5A-1</strain>
    </source>
</reference>
<feature type="binding site" evidence="5">
    <location>
        <position position="69"/>
    </location>
    <ligand>
        <name>Mg(2+)</name>
        <dbReference type="ChEBI" id="CHEBI:18420"/>
        <label>1</label>
        <note>catalytic</note>
    </ligand>
</feature>
<dbReference type="STRING" id="1685382.AVJ23_14715"/>
<proteinExistence type="inferred from homology"/>
<evidence type="ECO:0000256" key="2">
    <source>
        <dbReference type="ARBA" id="ARBA00022723"/>
    </source>
</evidence>
<dbReference type="InterPro" id="IPR000760">
    <property type="entry name" value="Inositol_monophosphatase-like"/>
</dbReference>
<comment type="caution">
    <text evidence="6">The sequence shown here is derived from an EMBL/GenBank/DDBJ whole genome shotgun (WGS) entry which is preliminary data.</text>
</comment>
<dbReference type="GO" id="GO:0006020">
    <property type="term" value="P:inositol metabolic process"/>
    <property type="evidence" value="ECO:0007669"/>
    <property type="project" value="TreeGrafter"/>
</dbReference>
<keyword evidence="3" id="KW-0378">Hydrolase</keyword>
<sequence>MTPDRILDFAAELAEEAGRLAQALRKDAPADFVSAKGEMDFVTAADRTVESLIRQRIAAAFPGETVLGEEEGGAASELFWVVDPIDGTTNYLKGLPDWGVSIARVEGGKITHGVTACPDLALLAQAVRGGGAFLGGVPMAAVLDHPVAIVQLGYSTRTDLARHLDQLKWIMSQGADYRRSGAACIGLLNVAAGRSDAYYERHLNLWDAAAGLLLVSEAGGTCMHDDLLRFAREGSEVLALGASAWVDRVDWTAFRAGDDRT</sequence>
<dbReference type="Proteomes" id="UP000054396">
    <property type="component" value="Unassembled WGS sequence"/>
</dbReference>
<dbReference type="InterPro" id="IPR020583">
    <property type="entry name" value="Inositol_monoP_metal-BS"/>
</dbReference>
<evidence type="ECO:0000256" key="4">
    <source>
        <dbReference type="ARBA" id="ARBA00022842"/>
    </source>
</evidence>
<dbReference type="Gene3D" id="3.40.190.80">
    <property type="match status" value="1"/>
</dbReference>
<evidence type="ECO:0000256" key="5">
    <source>
        <dbReference type="PIRSR" id="PIRSR600760-2"/>
    </source>
</evidence>
<evidence type="ECO:0000256" key="1">
    <source>
        <dbReference type="ARBA" id="ARBA00009759"/>
    </source>
</evidence>
<keyword evidence="2 5" id="KW-0479">Metal-binding</keyword>